<dbReference type="EMBL" id="JAAGNZ010000001">
    <property type="protein sequence ID" value="NEU66365.1"/>
    <property type="molecule type" value="Genomic_DNA"/>
</dbReference>
<comment type="caution">
    <text evidence="1">The sequence shown here is derived from an EMBL/GenBank/DDBJ whole genome shotgun (WGS) entry which is preliminary data.</text>
</comment>
<keyword evidence="2" id="KW-1185">Reference proteome</keyword>
<dbReference type="AlphaFoldDB" id="A0A6M0IF00"/>
<dbReference type="CDD" id="cd16382">
    <property type="entry name" value="XisI-like"/>
    <property type="match status" value="1"/>
</dbReference>
<name>A0A6M0IF00_9BACT</name>
<reference evidence="1 2" key="1">
    <citation type="submission" date="2020-02" db="EMBL/GenBank/DDBJ databases">
        <title>Draft genome sequence of two Spirosoma agri KCTC 52727 and Spirosoma terrae KCTC 52035.</title>
        <authorList>
            <person name="Rojas J."/>
            <person name="Ambika Manirajan B."/>
            <person name="Ratering S."/>
            <person name="Suarez C."/>
            <person name="Schnell S."/>
        </authorList>
    </citation>
    <scope>NUCLEOTIDE SEQUENCE [LARGE SCALE GENOMIC DNA]</scope>
    <source>
        <strain evidence="1 2">KCTC 52727</strain>
    </source>
</reference>
<sequence length="115" mass="13292">MDNPIAAYRNIVIELLESYARIPSVSADSNELEEQLILDTQRDHYQILAIGWENGRRVYYPVFHVDIRDNKIWVQEDATDFDLVGELERRGVAKSDIVLAFQSPYKRPYSGYAVA</sequence>
<accession>A0A6M0IF00</accession>
<dbReference type="InterPro" id="IPR014968">
    <property type="entry name" value="XisI"/>
</dbReference>
<gene>
    <name evidence="1" type="ORF">GK091_05690</name>
</gene>
<dbReference type="Proteomes" id="UP000477386">
    <property type="component" value="Unassembled WGS sequence"/>
</dbReference>
<dbReference type="Pfam" id="PF08869">
    <property type="entry name" value="XisI"/>
    <property type="match status" value="1"/>
</dbReference>
<organism evidence="1 2">
    <name type="scientific">Spirosoma agri</name>
    <dbReference type="NCBI Taxonomy" id="1987381"/>
    <lineage>
        <taxon>Bacteria</taxon>
        <taxon>Pseudomonadati</taxon>
        <taxon>Bacteroidota</taxon>
        <taxon>Cytophagia</taxon>
        <taxon>Cytophagales</taxon>
        <taxon>Cytophagaceae</taxon>
        <taxon>Spirosoma</taxon>
    </lineage>
</organism>
<proteinExistence type="predicted"/>
<dbReference type="RefSeq" id="WP_164035632.1">
    <property type="nucleotide sequence ID" value="NZ_JAAGNZ010000001.1"/>
</dbReference>
<dbReference type="InterPro" id="IPR035943">
    <property type="entry name" value="XisI-like_sf"/>
</dbReference>
<protein>
    <submittedName>
        <fullName evidence="1">XisI protein</fullName>
    </submittedName>
</protein>
<evidence type="ECO:0000313" key="2">
    <source>
        <dbReference type="Proteomes" id="UP000477386"/>
    </source>
</evidence>
<dbReference type="Gene3D" id="3.30.310.110">
    <property type="entry name" value="XisI-like"/>
    <property type="match status" value="1"/>
</dbReference>
<dbReference type="SUPFAM" id="SSF143847">
    <property type="entry name" value="XisI-like"/>
    <property type="match status" value="1"/>
</dbReference>
<evidence type="ECO:0000313" key="1">
    <source>
        <dbReference type="EMBL" id="NEU66365.1"/>
    </source>
</evidence>